<keyword evidence="6" id="KW-0539">Nucleus</keyword>
<dbReference type="InterPro" id="IPR013520">
    <property type="entry name" value="Ribonucl_H"/>
</dbReference>
<dbReference type="GO" id="GO:0005634">
    <property type="term" value="C:nucleus"/>
    <property type="evidence" value="ECO:0007669"/>
    <property type="project" value="UniProtKB-SubCell"/>
</dbReference>
<dbReference type="Proteomes" id="UP001174909">
    <property type="component" value="Unassembled WGS sequence"/>
</dbReference>
<evidence type="ECO:0000256" key="3">
    <source>
        <dbReference type="ARBA" id="ARBA00022722"/>
    </source>
</evidence>
<evidence type="ECO:0000256" key="2">
    <source>
        <dbReference type="ARBA" id="ARBA00006357"/>
    </source>
</evidence>
<dbReference type="InterPro" id="IPR036397">
    <property type="entry name" value="RNaseH_sf"/>
</dbReference>
<evidence type="ECO:0000256" key="1">
    <source>
        <dbReference type="ARBA" id="ARBA00004123"/>
    </source>
</evidence>
<dbReference type="Pfam" id="PF00929">
    <property type="entry name" value="RNase_T"/>
    <property type="match status" value="1"/>
</dbReference>
<accession>A0AA35W5R0</accession>
<evidence type="ECO:0000313" key="8">
    <source>
        <dbReference type="EMBL" id="CAI8000559.1"/>
    </source>
</evidence>
<evidence type="ECO:0000313" key="9">
    <source>
        <dbReference type="Proteomes" id="UP001174909"/>
    </source>
</evidence>
<comment type="subcellular location">
    <subcellularLocation>
        <location evidence="1">Nucleus</location>
    </subcellularLocation>
</comment>
<dbReference type="InterPro" id="IPR012337">
    <property type="entry name" value="RNaseH-like_sf"/>
</dbReference>
<keyword evidence="3" id="KW-0540">Nuclease</keyword>
<dbReference type="SUPFAM" id="SSF53098">
    <property type="entry name" value="Ribonuclease H-like"/>
    <property type="match status" value="1"/>
</dbReference>
<sequence length="348" mass="39164">MEENIQNTSDYVSLCEDWCPGQTLPDSCPMFAVDCEMVITKDGYELARVSVVDEKLVCVYDKLVKPDNPVLDYKTEFSGITQEILKNVTTSLSEVQKDLSTLLPQPCILIGHSLENDFRALKMTHPFVIDTSCLFQGPPEAMTNWFKPKLRMLAKRFLGKEIQTGTNGHSPTEDAQSCMELVLRKLKLGDKMSLHKTDRSILSEVASRGRPTAIVDRSSIVKLFGGLASHYTVSRDEEVLEEGRDAVSSHDLTFLQLHSYEDSIKGKAKAPPEHSRDRVLRQLDSEATDFLVSLPRGTLALVVCGSNDITRMKSLLRLKLRDKVKETGGHRSNWSRSRFHHMTAHMIL</sequence>
<dbReference type="PANTHER" id="PTHR12801">
    <property type="entry name" value="RNA EXONUCLEASE REXO1 / RECO3 FAMILY MEMBER-RELATED"/>
    <property type="match status" value="1"/>
</dbReference>
<dbReference type="GO" id="GO:0004527">
    <property type="term" value="F:exonuclease activity"/>
    <property type="evidence" value="ECO:0007669"/>
    <property type="project" value="UniProtKB-KW"/>
</dbReference>
<dbReference type="InterPro" id="IPR034922">
    <property type="entry name" value="REX1-like_exo"/>
</dbReference>
<evidence type="ECO:0000256" key="4">
    <source>
        <dbReference type="ARBA" id="ARBA00022801"/>
    </source>
</evidence>
<dbReference type="SMART" id="SM00479">
    <property type="entry name" value="EXOIII"/>
    <property type="match status" value="1"/>
</dbReference>
<keyword evidence="9" id="KW-1185">Reference proteome</keyword>
<dbReference type="EMBL" id="CASHTH010000409">
    <property type="protein sequence ID" value="CAI8000559.1"/>
    <property type="molecule type" value="Genomic_DNA"/>
</dbReference>
<dbReference type="Gene3D" id="3.30.420.10">
    <property type="entry name" value="Ribonuclease H-like superfamily/Ribonuclease H"/>
    <property type="match status" value="1"/>
</dbReference>
<name>A0AA35W5R0_GEOBA</name>
<feature type="domain" description="Exonuclease" evidence="7">
    <location>
        <begin position="29"/>
        <end position="191"/>
    </location>
</feature>
<organism evidence="8 9">
    <name type="scientific">Geodia barretti</name>
    <name type="common">Barrett's horny sponge</name>
    <dbReference type="NCBI Taxonomy" id="519541"/>
    <lineage>
        <taxon>Eukaryota</taxon>
        <taxon>Metazoa</taxon>
        <taxon>Porifera</taxon>
        <taxon>Demospongiae</taxon>
        <taxon>Heteroscleromorpha</taxon>
        <taxon>Tetractinellida</taxon>
        <taxon>Astrophorina</taxon>
        <taxon>Geodiidae</taxon>
        <taxon>Geodia</taxon>
    </lineage>
</organism>
<dbReference type="GO" id="GO:0003676">
    <property type="term" value="F:nucleic acid binding"/>
    <property type="evidence" value="ECO:0007669"/>
    <property type="project" value="InterPro"/>
</dbReference>
<reference evidence="8" key="1">
    <citation type="submission" date="2023-03" db="EMBL/GenBank/DDBJ databases">
        <authorList>
            <person name="Steffen K."/>
            <person name="Cardenas P."/>
        </authorList>
    </citation>
    <scope>NUCLEOTIDE SEQUENCE</scope>
</reference>
<evidence type="ECO:0000256" key="6">
    <source>
        <dbReference type="ARBA" id="ARBA00023242"/>
    </source>
</evidence>
<evidence type="ECO:0000259" key="7">
    <source>
        <dbReference type="SMART" id="SM00479"/>
    </source>
</evidence>
<gene>
    <name evidence="8" type="ORF">GBAR_LOCUS2978</name>
</gene>
<protein>
    <submittedName>
        <fullName evidence="8">Small RNA degrading nuclease 5</fullName>
    </submittedName>
</protein>
<dbReference type="FunFam" id="3.30.420.10:FF:000019">
    <property type="entry name" value="RNA exonuclease NEF-sp"/>
    <property type="match status" value="1"/>
</dbReference>
<proteinExistence type="inferred from homology"/>
<dbReference type="PANTHER" id="PTHR12801:SF82">
    <property type="entry name" value="RNA EXONUCLEASE 5"/>
    <property type="match status" value="1"/>
</dbReference>
<dbReference type="AlphaFoldDB" id="A0AA35W5R0"/>
<dbReference type="InterPro" id="IPR047021">
    <property type="entry name" value="REXO1/3/4-like"/>
</dbReference>
<keyword evidence="5" id="KW-0269">Exonuclease</keyword>
<evidence type="ECO:0000256" key="5">
    <source>
        <dbReference type="ARBA" id="ARBA00022839"/>
    </source>
</evidence>
<keyword evidence="4" id="KW-0378">Hydrolase</keyword>
<dbReference type="CDD" id="cd06145">
    <property type="entry name" value="REX1_like"/>
    <property type="match status" value="1"/>
</dbReference>
<comment type="similarity">
    <text evidence="2">Belongs to the REXO1/REXO3 family.</text>
</comment>
<comment type="caution">
    <text evidence="8">The sequence shown here is derived from an EMBL/GenBank/DDBJ whole genome shotgun (WGS) entry which is preliminary data.</text>
</comment>